<protein>
    <submittedName>
        <fullName evidence="1">Uncharacterized protein</fullName>
    </submittedName>
</protein>
<gene>
    <name evidence="1" type="ORF">CIHG_08793</name>
</gene>
<dbReference type="EMBL" id="DS017028">
    <property type="protein sequence ID" value="KMU90937.1"/>
    <property type="molecule type" value="Genomic_DNA"/>
</dbReference>
<dbReference type="STRING" id="396776.A0A0J8S175"/>
<name>A0A0J8S175_COCIT</name>
<dbReference type="Proteomes" id="UP000054563">
    <property type="component" value="Unassembled WGS sequence"/>
</dbReference>
<proteinExistence type="predicted"/>
<organism evidence="1 2">
    <name type="scientific">Coccidioides immitis H538.4</name>
    <dbReference type="NCBI Taxonomy" id="396776"/>
    <lineage>
        <taxon>Eukaryota</taxon>
        <taxon>Fungi</taxon>
        <taxon>Dikarya</taxon>
        <taxon>Ascomycota</taxon>
        <taxon>Pezizomycotina</taxon>
        <taxon>Eurotiomycetes</taxon>
        <taxon>Eurotiomycetidae</taxon>
        <taxon>Onygenales</taxon>
        <taxon>Onygenaceae</taxon>
        <taxon>Coccidioides</taxon>
    </lineage>
</organism>
<accession>A0A0J8S175</accession>
<sequence>MASTIILTIVHHKYITVNTNNMKLVLGISTKIRSNYFDPINASDYPTSAVTIHHLYAVSVPPTTAAAAPSPPPLPIIIFLPFSDAIRVSACQIAVSVCLLASAISSSNKKQW</sequence>
<evidence type="ECO:0000313" key="1">
    <source>
        <dbReference type="EMBL" id="KMU90937.1"/>
    </source>
</evidence>
<evidence type="ECO:0000313" key="2">
    <source>
        <dbReference type="Proteomes" id="UP000054563"/>
    </source>
</evidence>
<reference evidence="2" key="1">
    <citation type="journal article" date="2010" name="Genome Res.">
        <title>Population genomic sequencing of Coccidioides fungi reveals recent hybridization and transposon control.</title>
        <authorList>
            <person name="Neafsey D.E."/>
            <person name="Barker B.M."/>
            <person name="Sharpton T.J."/>
            <person name="Stajich J.E."/>
            <person name="Park D.J."/>
            <person name="Whiston E."/>
            <person name="Hung C.-Y."/>
            <person name="McMahan C."/>
            <person name="White J."/>
            <person name="Sykes S."/>
            <person name="Heiman D."/>
            <person name="Young S."/>
            <person name="Zeng Q."/>
            <person name="Abouelleil A."/>
            <person name="Aftuck L."/>
            <person name="Bessette D."/>
            <person name="Brown A."/>
            <person name="FitzGerald M."/>
            <person name="Lui A."/>
            <person name="Macdonald J.P."/>
            <person name="Priest M."/>
            <person name="Orbach M.J."/>
            <person name="Galgiani J.N."/>
            <person name="Kirkland T.N."/>
            <person name="Cole G.T."/>
            <person name="Birren B.W."/>
            <person name="Henn M.R."/>
            <person name="Taylor J.W."/>
            <person name="Rounsley S.D."/>
        </authorList>
    </citation>
    <scope>NUCLEOTIDE SEQUENCE [LARGE SCALE GENOMIC DNA]</scope>
    <source>
        <strain evidence="2">H538.4</strain>
    </source>
</reference>
<dbReference type="VEuPathDB" id="FungiDB:CIHG_08793"/>
<dbReference type="AlphaFoldDB" id="A0A0J8S175"/>